<keyword evidence="3" id="KW-1185">Reference proteome</keyword>
<sequence>VPDPSRFSDDNHPVERVNWHAATEFCARLRQHTGRPYRLPTEAEWEYACRANTTTPFHFGPILTTDLANYRSTTDWSTGDNHYSGTYNGGPQGIFREQTTPVGSFDVANAFGLYDMHGNVWEWCQDLWHPNYKGAPTDGSAWTTGNSVWTDGDNIYRVLRGGSWINGPADCRSARRMNSTPDTRVNYYGFRIACG</sequence>
<feature type="non-terminal residue" evidence="2">
    <location>
        <position position="1"/>
    </location>
</feature>
<dbReference type="Proteomes" id="UP000615026">
    <property type="component" value="Unassembled WGS sequence"/>
</dbReference>
<dbReference type="GO" id="GO:0120147">
    <property type="term" value="F:formylglycine-generating oxidase activity"/>
    <property type="evidence" value="ECO:0007669"/>
    <property type="project" value="TreeGrafter"/>
</dbReference>
<dbReference type="Pfam" id="PF03781">
    <property type="entry name" value="FGE-sulfatase"/>
    <property type="match status" value="1"/>
</dbReference>
<name>A0A929FAR6_LEPEC</name>
<dbReference type="PANTHER" id="PTHR23150:SF19">
    <property type="entry name" value="FORMYLGLYCINE-GENERATING ENZYME"/>
    <property type="match status" value="1"/>
</dbReference>
<accession>A0A929FAR6</accession>
<dbReference type="InterPro" id="IPR005532">
    <property type="entry name" value="SUMF_dom"/>
</dbReference>
<dbReference type="EMBL" id="JADEXP010000473">
    <property type="protein sequence ID" value="MBE9070595.1"/>
    <property type="molecule type" value="Genomic_DNA"/>
</dbReference>
<dbReference type="InterPro" id="IPR051043">
    <property type="entry name" value="Sulfatase_Mod_Factor_Kinase"/>
</dbReference>
<dbReference type="Gene3D" id="3.90.1580.10">
    <property type="entry name" value="paralog of FGE (formylglycine-generating enzyme)"/>
    <property type="match status" value="1"/>
</dbReference>
<dbReference type="PANTHER" id="PTHR23150">
    <property type="entry name" value="SULFATASE MODIFYING FACTOR 1, 2"/>
    <property type="match status" value="1"/>
</dbReference>
<dbReference type="SUPFAM" id="SSF56436">
    <property type="entry name" value="C-type lectin-like"/>
    <property type="match status" value="1"/>
</dbReference>
<protein>
    <submittedName>
        <fullName evidence="2">Formylglycine-generating enzyme family protein</fullName>
    </submittedName>
</protein>
<reference evidence="2" key="1">
    <citation type="submission" date="2020-10" db="EMBL/GenBank/DDBJ databases">
        <authorList>
            <person name="Castelo-Branco R."/>
            <person name="Eusebio N."/>
            <person name="Adriana R."/>
            <person name="Vieira A."/>
            <person name="Brugerolle De Fraissinette N."/>
            <person name="Rezende De Castro R."/>
            <person name="Schneider M.P."/>
            <person name="Vasconcelos V."/>
            <person name="Leao P.N."/>
        </authorList>
    </citation>
    <scope>NUCLEOTIDE SEQUENCE</scope>
    <source>
        <strain evidence="2">LEGE 11479</strain>
    </source>
</reference>
<proteinExistence type="predicted"/>
<dbReference type="InterPro" id="IPR016187">
    <property type="entry name" value="CTDL_fold"/>
</dbReference>
<evidence type="ECO:0000259" key="1">
    <source>
        <dbReference type="Pfam" id="PF03781"/>
    </source>
</evidence>
<dbReference type="RefSeq" id="WP_193996454.1">
    <property type="nucleotide sequence ID" value="NZ_JADEXP010000473.1"/>
</dbReference>
<organism evidence="2 3">
    <name type="scientific">Leptolyngbya cf. ectocarpi LEGE 11479</name>
    <dbReference type="NCBI Taxonomy" id="1828722"/>
    <lineage>
        <taxon>Bacteria</taxon>
        <taxon>Bacillati</taxon>
        <taxon>Cyanobacteriota</taxon>
        <taxon>Cyanophyceae</taxon>
        <taxon>Leptolyngbyales</taxon>
        <taxon>Leptolyngbyaceae</taxon>
        <taxon>Leptolyngbya group</taxon>
        <taxon>Leptolyngbya</taxon>
    </lineage>
</organism>
<evidence type="ECO:0000313" key="2">
    <source>
        <dbReference type="EMBL" id="MBE9070595.1"/>
    </source>
</evidence>
<evidence type="ECO:0000313" key="3">
    <source>
        <dbReference type="Proteomes" id="UP000615026"/>
    </source>
</evidence>
<comment type="caution">
    <text evidence="2">The sequence shown here is derived from an EMBL/GenBank/DDBJ whole genome shotgun (WGS) entry which is preliminary data.</text>
</comment>
<dbReference type="InterPro" id="IPR042095">
    <property type="entry name" value="SUMF_sf"/>
</dbReference>
<gene>
    <name evidence="2" type="ORF">IQ260_28545</name>
</gene>
<feature type="domain" description="Sulfatase-modifying factor enzyme-like" evidence="1">
    <location>
        <begin position="5"/>
        <end position="193"/>
    </location>
</feature>
<dbReference type="AlphaFoldDB" id="A0A929FAR6"/>